<reference evidence="2 3" key="1">
    <citation type="submission" date="2015-07" db="EMBL/GenBank/DDBJ databases">
        <title>Isolation and Genomic Characterization of a Novel Halophilic Metal-Reducing Deltaproteobacterium from the Deep Subsurface.</title>
        <authorList>
            <person name="Badalamenti J.P."/>
            <person name="Summers Z.M."/>
            <person name="Gralnick J.A."/>
            <person name="Bond D.R."/>
        </authorList>
    </citation>
    <scope>NUCLEOTIDE SEQUENCE [LARGE SCALE GENOMIC DNA]</scope>
    <source>
        <strain evidence="2 3">WTL</strain>
    </source>
</reference>
<dbReference type="RefSeq" id="WP_157671889.1">
    <property type="nucleotide sequence ID" value="NZ_CP010802.1"/>
</dbReference>
<dbReference type="EMBL" id="CP010802">
    <property type="protein sequence ID" value="ALC17717.1"/>
    <property type="molecule type" value="Genomic_DNA"/>
</dbReference>
<accession>A0A0M4DBH0</accession>
<proteinExistence type="predicted"/>
<dbReference type="AlphaFoldDB" id="A0A0M4DBH0"/>
<dbReference type="SUPFAM" id="SSF49478">
    <property type="entry name" value="Cna protein B-type domain"/>
    <property type="match status" value="1"/>
</dbReference>
<evidence type="ECO:0000313" key="3">
    <source>
        <dbReference type="Proteomes" id="UP000057158"/>
    </source>
</evidence>
<evidence type="ECO:0000313" key="2">
    <source>
        <dbReference type="EMBL" id="ALC17717.1"/>
    </source>
</evidence>
<feature type="chain" id="PRO_5005792114" description="Carboxypeptidase regulatory-like domain-containing protein" evidence="1">
    <location>
        <begin position="26"/>
        <end position="347"/>
    </location>
</feature>
<gene>
    <name evidence="2" type="ORF">DSOUD_2990</name>
</gene>
<organism evidence="2 3">
    <name type="scientific">Desulfuromonas soudanensis</name>
    <dbReference type="NCBI Taxonomy" id="1603606"/>
    <lineage>
        <taxon>Bacteria</taxon>
        <taxon>Pseudomonadati</taxon>
        <taxon>Thermodesulfobacteriota</taxon>
        <taxon>Desulfuromonadia</taxon>
        <taxon>Desulfuromonadales</taxon>
        <taxon>Desulfuromonadaceae</taxon>
        <taxon>Desulfuromonas</taxon>
    </lineage>
</organism>
<dbReference type="PATRIC" id="fig|1603606.3.peg.3224"/>
<sequence length="347" mass="36724">MQLRLIATLGLFFLLAGCLSPNPVAEVRVEGKVTSHRTPAADVRVLAYPVTARTLAGPPAYSSLPTAADGRFELNLPPGEYYFFARGAGLFSFYGRNPVAVPSEGLSEMNLGLVPEAGSPPAEEPFVATGVLGRAFGEEGPQAEATIYVYTDLTSRLKGMGYVMAGPTDREGVFEAALPAGTYYLLARQRRGHSSTGPLQAGDHVGYYPANPLTVKDGEVARVAIPMLEVPAKVTEMAGNLFGQTSIAGRILDRQGTPVAGVRAVLYEDGQMLNRPLYVSQPTGADGVFILSFPEGGTYFLAARNTLGGAPGPGDLYGTYDASADHSLSLETGEKRSAVDIVVEEMW</sequence>
<dbReference type="OrthoDB" id="5401722at2"/>
<keyword evidence="1" id="KW-0732">Signal</keyword>
<dbReference type="STRING" id="1603606.DSOUD_2990"/>
<dbReference type="Proteomes" id="UP000057158">
    <property type="component" value="Chromosome"/>
</dbReference>
<protein>
    <recommendedName>
        <fullName evidence="4">Carboxypeptidase regulatory-like domain-containing protein</fullName>
    </recommendedName>
</protein>
<keyword evidence="3" id="KW-1185">Reference proteome</keyword>
<evidence type="ECO:0008006" key="4">
    <source>
        <dbReference type="Google" id="ProtNLM"/>
    </source>
</evidence>
<feature type="signal peptide" evidence="1">
    <location>
        <begin position="1"/>
        <end position="25"/>
    </location>
</feature>
<evidence type="ECO:0000256" key="1">
    <source>
        <dbReference type="SAM" id="SignalP"/>
    </source>
</evidence>
<dbReference type="KEGG" id="des:DSOUD_2990"/>
<name>A0A0M4DBH0_9BACT</name>
<dbReference type="PROSITE" id="PS51257">
    <property type="entry name" value="PROKAR_LIPOPROTEIN"/>
    <property type="match status" value="1"/>
</dbReference>